<dbReference type="RefSeq" id="WP_132209481.1">
    <property type="nucleotide sequence ID" value="NZ_SLWN01000004.1"/>
</dbReference>
<dbReference type="AlphaFoldDB" id="A0A4R2HNU6"/>
<name>A0A4R2HNU6_9ACTN</name>
<feature type="transmembrane region" description="Helical" evidence="1">
    <location>
        <begin position="6"/>
        <end position="24"/>
    </location>
</feature>
<organism evidence="2 3">
    <name type="scientific">Kribbella steppae</name>
    <dbReference type="NCBI Taxonomy" id="2512223"/>
    <lineage>
        <taxon>Bacteria</taxon>
        <taxon>Bacillati</taxon>
        <taxon>Actinomycetota</taxon>
        <taxon>Actinomycetes</taxon>
        <taxon>Propionibacteriales</taxon>
        <taxon>Kribbellaceae</taxon>
        <taxon>Kribbella</taxon>
    </lineage>
</organism>
<evidence type="ECO:0000256" key="1">
    <source>
        <dbReference type="SAM" id="Phobius"/>
    </source>
</evidence>
<evidence type="ECO:0000313" key="3">
    <source>
        <dbReference type="Proteomes" id="UP000294508"/>
    </source>
</evidence>
<accession>A0A4R2HNU6</accession>
<dbReference type="OrthoDB" id="3827267at2"/>
<sequence>MSGLGLAIPADLLAIALLAYGTYFRRYHRRDLLLAYVALNVGVLAVTAMLAGSGAGMGLGLGLFGILSIIRLRSDSITQEEVAYYFISLAMGLVNGLHPGPFWLAPALSFLLVALMYVVDHPRLTLRSRRQKVVLDQAYPDVHEIGPALERLLRADIRYFVVLDLDLVTDTTVVDVRYRVRTPAPHAFDAVRRLERFAS</sequence>
<keyword evidence="3" id="KW-1185">Reference proteome</keyword>
<comment type="caution">
    <text evidence="2">The sequence shown here is derived from an EMBL/GenBank/DDBJ whole genome shotgun (WGS) entry which is preliminary data.</text>
</comment>
<evidence type="ECO:0000313" key="2">
    <source>
        <dbReference type="EMBL" id="TCO32717.1"/>
    </source>
</evidence>
<dbReference type="Proteomes" id="UP000294508">
    <property type="component" value="Unassembled WGS sequence"/>
</dbReference>
<feature type="transmembrane region" description="Helical" evidence="1">
    <location>
        <begin position="31"/>
        <end position="48"/>
    </location>
</feature>
<gene>
    <name evidence="2" type="ORF">EV652_104323</name>
</gene>
<reference evidence="2 3" key="1">
    <citation type="journal article" date="2015" name="Stand. Genomic Sci.">
        <title>Genomic Encyclopedia of Bacterial and Archaeal Type Strains, Phase III: the genomes of soil and plant-associated and newly described type strains.</title>
        <authorList>
            <person name="Whitman W.B."/>
            <person name="Woyke T."/>
            <person name="Klenk H.P."/>
            <person name="Zhou Y."/>
            <person name="Lilburn T.G."/>
            <person name="Beck B.J."/>
            <person name="De Vos P."/>
            <person name="Vandamme P."/>
            <person name="Eisen J.A."/>
            <person name="Garrity G."/>
            <person name="Hugenholtz P."/>
            <person name="Kyrpides N.C."/>
        </authorList>
    </citation>
    <scope>NUCLEOTIDE SEQUENCE [LARGE SCALE GENOMIC DNA]</scope>
    <source>
        <strain evidence="2 3">VKM Ac-2572</strain>
    </source>
</reference>
<keyword evidence="1" id="KW-0472">Membrane</keyword>
<protein>
    <submittedName>
        <fullName evidence="2">Uncharacterized protein DUF4956</fullName>
    </submittedName>
</protein>
<feature type="transmembrane region" description="Helical" evidence="1">
    <location>
        <begin position="103"/>
        <end position="120"/>
    </location>
</feature>
<dbReference type="InterPro" id="IPR032531">
    <property type="entry name" value="DUF4956"/>
</dbReference>
<dbReference type="Pfam" id="PF16316">
    <property type="entry name" value="DUF4956"/>
    <property type="match status" value="1"/>
</dbReference>
<dbReference type="EMBL" id="SLWN01000004">
    <property type="protein sequence ID" value="TCO32717.1"/>
    <property type="molecule type" value="Genomic_DNA"/>
</dbReference>
<keyword evidence="1" id="KW-0812">Transmembrane</keyword>
<keyword evidence="1" id="KW-1133">Transmembrane helix</keyword>
<proteinExistence type="predicted"/>